<feature type="non-terminal residue" evidence="2">
    <location>
        <position position="31"/>
    </location>
</feature>
<evidence type="ECO:0000313" key="2">
    <source>
        <dbReference type="EMBL" id="CAA9305510.1"/>
    </source>
</evidence>
<gene>
    <name evidence="2" type="ORF">AVDCRST_MAG93-4889</name>
</gene>
<sequence>PSGPEIGPCQQVAGTGQPFHPGGCRGPEGAV</sequence>
<proteinExistence type="predicted"/>
<feature type="region of interest" description="Disordered" evidence="1">
    <location>
        <begin position="1"/>
        <end position="31"/>
    </location>
</feature>
<accession>A0A6J4KJY5</accession>
<organism evidence="2">
    <name type="scientific">uncultured Chloroflexia bacterium</name>
    <dbReference type="NCBI Taxonomy" id="1672391"/>
    <lineage>
        <taxon>Bacteria</taxon>
        <taxon>Bacillati</taxon>
        <taxon>Chloroflexota</taxon>
        <taxon>Chloroflexia</taxon>
        <taxon>environmental samples</taxon>
    </lineage>
</organism>
<evidence type="ECO:0000256" key="1">
    <source>
        <dbReference type="SAM" id="MobiDB-lite"/>
    </source>
</evidence>
<reference evidence="2" key="1">
    <citation type="submission" date="2020-02" db="EMBL/GenBank/DDBJ databases">
        <authorList>
            <person name="Meier V. D."/>
        </authorList>
    </citation>
    <scope>NUCLEOTIDE SEQUENCE</scope>
    <source>
        <strain evidence="2">AVDCRST_MAG93</strain>
    </source>
</reference>
<feature type="non-terminal residue" evidence="2">
    <location>
        <position position="1"/>
    </location>
</feature>
<protein>
    <submittedName>
        <fullName evidence="2">Uncharacterized protein</fullName>
    </submittedName>
</protein>
<dbReference type="EMBL" id="CADCTR010001646">
    <property type="protein sequence ID" value="CAA9305510.1"/>
    <property type="molecule type" value="Genomic_DNA"/>
</dbReference>
<name>A0A6J4KJY5_9CHLR</name>
<dbReference type="AlphaFoldDB" id="A0A6J4KJY5"/>